<dbReference type="Proteomes" id="UP000186364">
    <property type="component" value="Unassembled WGS sequence"/>
</dbReference>
<dbReference type="GO" id="GO:0003677">
    <property type="term" value="F:DNA binding"/>
    <property type="evidence" value="ECO:0007669"/>
    <property type="project" value="UniProtKB-KW"/>
</dbReference>
<dbReference type="Pfam" id="PF00126">
    <property type="entry name" value="HTH_1"/>
    <property type="match status" value="1"/>
</dbReference>
<evidence type="ECO:0000256" key="5">
    <source>
        <dbReference type="ARBA" id="ARBA00023159"/>
    </source>
</evidence>
<dbReference type="SUPFAM" id="SSF53850">
    <property type="entry name" value="Periplasmic binding protein-like II"/>
    <property type="match status" value="1"/>
</dbReference>
<dbReference type="GO" id="GO:0003700">
    <property type="term" value="F:DNA-binding transcription factor activity"/>
    <property type="evidence" value="ECO:0007669"/>
    <property type="project" value="InterPro"/>
</dbReference>
<keyword evidence="2" id="KW-0536">Nodulation</keyword>
<name>A0A1Q9AU64_9HYPH</name>
<dbReference type="RefSeq" id="WP_075628785.1">
    <property type="nucleotide sequence ID" value="NZ_FOAM01000017.1"/>
</dbReference>
<comment type="caution">
    <text evidence="8">The sequence shown here is derived from an EMBL/GenBank/DDBJ whole genome shotgun (WGS) entry which is preliminary data.</text>
</comment>
<dbReference type="InterPro" id="IPR036390">
    <property type="entry name" value="WH_DNA-bd_sf"/>
</dbReference>
<keyword evidence="4" id="KW-0238">DNA-binding</keyword>
<dbReference type="SUPFAM" id="SSF46785">
    <property type="entry name" value="Winged helix' DNA-binding domain"/>
    <property type="match status" value="1"/>
</dbReference>
<keyword evidence="3" id="KW-0805">Transcription regulation</keyword>
<dbReference type="CDD" id="cd08417">
    <property type="entry name" value="PBP2_Nitroaromatics_like"/>
    <property type="match status" value="1"/>
</dbReference>
<dbReference type="InterPro" id="IPR036388">
    <property type="entry name" value="WH-like_DNA-bd_sf"/>
</dbReference>
<reference evidence="8 9" key="1">
    <citation type="submission" date="2016-09" db="EMBL/GenBank/DDBJ databases">
        <title>Rhizobium sp. nov., a novel species isolated from the rice rhizosphere.</title>
        <authorList>
            <person name="Zhao J."/>
            <person name="Zhang X."/>
        </authorList>
    </citation>
    <scope>NUCLEOTIDE SEQUENCE [LARGE SCALE GENOMIC DNA]</scope>
    <source>
        <strain evidence="8 9">1.7048</strain>
    </source>
</reference>
<dbReference type="PANTHER" id="PTHR30118">
    <property type="entry name" value="HTH-TYPE TRANSCRIPTIONAL REGULATOR LEUO-RELATED"/>
    <property type="match status" value="1"/>
</dbReference>
<evidence type="ECO:0000256" key="6">
    <source>
        <dbReference type="ARBA" id="ARBA00023163"/>
    </source>
</evidence>
<dbReference type="InterPro" id="IPR037402">
    <property type="entry name" value="YidZ_PBP2"/>
</dbReference>
<evidence type="ECO:0000313" key="8">
    <source>
        <dbReference type="EMBL" id="OLP58950.1"/>
    </source>
</evidence>
<dbReference type="InterPro" id="IPR005119">
    <property type="entry name" value="LysR_subst-bd"/>
</dbReference>
<keyword evidence="9" id="KW-1185">Reference proteome</keyword>
<evidence type="ECO:0000256" key="1">
    <source>
        <dbReference type="ARBA" id="ARBA00009437"/>
    </source>
</evidence>
<dbReference type="PROSITE" id="PS50931">
    <property type="entry name" value="HTH_LYSR"/>
    <property type="match status" value="1"/>
</dbReference>
<evidence type="ECO:0000256" key="4">
    <source>
        <dbReference type="ARBA" id="ARBA00023125"/>
    </source>
</evidence>
<dbReference type="Pfam" id="PF03466">
    <property type="entry name" value="LysR_substrate"/>
    <property type="match status" value="1"/>
</dbReference>
<keyword evidence="5" id="KW-0010">Activator</keyword>
<dbReference type="OrthoDB" id="8455878at2"/>
<sequence length="313" mass="35414">MAALIRNALRQIDVQDMLVFVTILSCESARETADVLGLSPSTISYSLKRLRECFDDELFLVRKGAMSPTPKAEAIAPYVQAAIDSINRCAAPEDALLAEMRRRTFRTQAPEYYELLLLPRIVETVAAPFGVTLETERLGAELPVERLLAGKLDLAFGFGPGYHRIHPELEWRSVLDEDFVCLTSVSSLRGKKISLDEFLTHPHVHPTPWDATTNMVDGWLDTIGRQRRIIARANTYQACLNIIEKTPLLFSLPRRLFPLLKIPESAHVFEPPMGFPTFTLDVIWSKRRADESRWLREQLARVIDSMLAFPAPT</sequence>
<comment type="similarity">
    <text evidence="1">Belongs to the LysR transcriptional regulatory family.</text>
</comment>
<evidence type="ECO:0000256" key="3">
    <source>
        <dbReference type="ARBA" id="ARBA00023015"/>
    </source>
</evidence>
<dbReference type="EMBL" id="MKIP01000054">
    <property type="protein sequence ID" value="OLP58950.1"/>
    <property type="molecule type" value="Genomic_DNA"/>
</dbReference>
<dbReference type="AlphaFoldDB" id="A0A1Q9AU64"/>
<organism evidence="8 9">
    <name type="scientific">Xaviernesmea oryzae</name>
    <dbReference type="NCBI Taxonomy" id="464029"/>
    <lineage>
        <taxon>Bacteria</taxon>
        <taxon>Pseudomonadati</taxon>
        <taxon>Pseudomonadota</taxon>
        <taxon>Alphaproteobacteria</taxon>
        <taxon>Hyphomicrobiales</taxon>
        <taxon>Rhizobiaceae</taxon>
        <taxon>Rhizobium/Agrobacterium group</taxon>
        <taxon>Xaviernesmea</taxon>
    </lineage>
</organism>
<proteinExistence type="inferred from homology"/>
<dbReference type="PANTHER" id="PTHR30118:SF15">
    <property type="entry name" value="TRANSCRIPTIONAL REGULATORY PROTEIN"/>
    <property type="match status" value="1"/>
</dbReference>
<gene>
    <name evidence="8" type="ORF">BJF93_23310</name>
</gene>
<evidence type="ECO:0000259" key="7">
    <source>
        <dbReference type="PROSITE" id="PS50931"/>
    </source>
</evidence>
<feature type="domain" description="HTH lysR-type" evidence="7">
    <location>
        <begin position="12"/>
        <end position="69"/>
    </location>
</feature>
<protein>
    <recommendedName>
        <fullName evidence="7">HTH lysR-type domain-containing protein</fullName>
    </recommendedName>
</protein>
<accession>A0A1Q9AU64</accession>
<keyword evidence="6" id="KW-0804">Transcription</keyword>
<evidence type="ECO:0000256" key="2">
    <source>
        <dbReference type="ARBA" id="ARBA00022458"/>
    </source>
</evidence>
<dbReference type="Gene3D" id="1.10.10.10">
    <property type="entry name" value="Winged helix-like DNA-binding domain superfamily/Winged helix DNA-binding domain"/>
    <property type="match status" value="1"/>
</dbReference>
<evidence type="ECO:0000313" key="9">
    <source>
        <dbReference type="Proteomes" id="UP000186364"/>
    </source>
</evidence>
<dbReference type="Gene3D" id="3.40.190.10">
    <property type="entry name" value="Periplasmic binding protein-like II"/>
    <property type="match status" value="2"/>
</dbReference>
<dbReference type="InterPro" id="IPR050389">
    <property type="entry name" value="LysR-type_TF"/>
</dbReference>
<dbReference type="InterPro" id="IPR000847">
    <property type="entry name" value="LysR_HTH_N"/>
</dbReference>